<feature type="transmembrane region" description="Helical" evidence="6">
    <location>
        <begin position="48"/>
        <end position="71"/>
    </location>
</feature>
<keyword evidence="3 6" id="KW-1133">Transmembrane helix</keyword>
<dbReference type="InterPro" id="IPR010445">
    <property type="entry name" value="LapA_dom"/>
</dbReference>
<gene>
    <name evidence="8" type="ORF">DFP88_103441</name>
</gene>
<evidence type="ECO:0000313" key="9">
    <source>
        <dbReference type="Proteomes" id="UP000248311"/>
    </source>
</evidence>
<dbReference type="EMBL" id="QJTE01000003">
    <property type="protein sequence ID" value="PYE84076.1"/>
    <property type="molecule type" value="Genomic_DNA"/>
</dbReference>
<protein>
    <submittedName>
        <fullName evidence="8">Uncharacterized protein DUF1049</fullName>
    </submittedName>
</protein>
<keyword evidence="1" id="KW-1003">Cell membrane</keyword>
<feature type="coiled-coil region" evidence="5">
    <location>
        <begin position="80"/>
        <end position="107"/>
    </location>
</feature>
<sequence length="121" mass="13872">MKSIRYIFWGLVALCLIVLGLANRGFVTLRLLPEPLARLFGFTGETSLPLYLVILLGVALGLLIGFVWEWLREYRFRADARMRQREIERLEREIDRLRADRVERDEVVALAPGGSTAVATR</sequence>
<evidence type="ECO:0000313" key="8">
    <source>
        <dbReference type="EMBL" id="PYE84076.1"/>
    </source>
</evidence>
<dbReference type="Pfam" id="PF06305">
    <property type="entry name" value="LapA_dom"/>
    <property type="match status" value="1"/>
</dbReference>
<evidence type="ECO:0000256" key="1">
    <source>
        <dbReference type="ARBA" id="ARBA00022475"/>
    </source>
</evidence>
<organism evidence="8 9">
    <name type="scientific">Pseudoroseicyclus aestuarii</name>
    <dbReference type="NCBI Taxonomy" id="1795041"/>
    <lineage>
        <taxon>Bacteria</taxon>
        <taxon>Pseudomonadati</taxon>
        <taxon>Pseudomonadota</taxon>
        <taxon>Alphaproteobacteria</taxon>
        <taxon>Rhodobacterales</taxon>
        <taxon>Paracoccaceae</taxon>
        <taxon>Pseudoroseicyclus</taxon>
    </lineage>
</organism>
<keyword evidence="4 6" id="KW-0472">Membrane</keyword>
<evidence type="ECO:0000256" key="2">
    <source>
        <dbReference type="ARBA" id="ARBA00022692"/>
    </source>
</evidence>
<keyword evidence="2 6" id="KW-0812">Transmembrane</keyword>
<dbReference type="GO" id="GO:0005886">
    <property type="term" value="C:plasma membrane"/>
    <property type="evidence" value="ECO:0007669"/>
    <property type="project" value="InterPro"/>
</dbReference>
<name>A0A318SUX0_9RHOB</name>
<feature type="domain" description="Lipopolysaccharide assembly protein A" evidence="7">
    <location>
        <begin position="43"/>
        <end position="94"/>
    </location>
</feature>
<evidence type="ECO:0000256" key="6">
    <source>
        <dbReference type="SAM" id="Phobius"/>
    </source>
</evidence>
<evidence type="ECO:0000256" key="3">
    <source>
        <dbReference type="ARBA" id="ARBA00022989"/>
    </source>
</evidence>
<evidence type="ECO:0000256" key="4">
    <source>
        <dbReference type="ARBA" id="ARBA00023136"/>
    </source>
</evidence>
<dbReference type="OrthoDB" id="7689797at2"/>
<comment type="caution">
    <text evidence="8">The sequence shown here is derived from an EMBL/GenBank/DDBJ whole genome shotgun (WGS) entry which is preliminary data.</text>
</comment>
<keyword evidence="9" id="KW-1185">Reference proteome</keyword>
<accession>A0A318SUX0</accession>
<proteinExistence type="predicted"/>
<evidence type="ECO:0000259" key="7">
    <source>
        <dbReference type="Pfam" id="PF06305"/>
    </source>
</evidence>
<dbReference type="RefSeq" id="WP_110814609.1">
    <property type="nucleotide sequence ID" value="NZ_QJTE01000003.1"/>
</dbReference>
<dbReference type="Proteomes" id="UP000248311">
    <property type="component" value="Unassembled WGS sequence"/>
</dbReference>
<dbReference type="AlphaFoldDB" id="A0A318SUX0"/>
<reference evidence="8 9" key="1">
    <citation type="submission" date="2018-06" db="EMBL/GenBank/DDBJ databases">
        <title>Genomic Encyclopedia of Type Strains, Phase III (KMG-III): the genomes of soil and plant-associated and newly described type strains.</title>
        <authorList>
            <person name="Whitman W."/>
        </authorList>
    </citation>
    <scope>NUCLEOTIDE SEQUENCE [LARGE SCALE GENOMIC DNA]</scope>
    <source>
        <strain evidence="8 9">CECT 9025</strain>
    </source>
</reference>
<keyword evidence="5" id="KW-0175">Coiled coil</keyword>
<evidence type="ECO:0000256" key="5">
    <source>
        <dbReference type="SAM" id="Coils"/>
    </source>
</evidence>